<accession>G7ZF93</accession>
<evidence type="ECO:0000313" key="1">
    <source>
        <dbReference type="EMBL" id="CBS90133.1"/>
    </source>
</evidence>
<geneLocation type="plasmid" evidence="1 2">
    <name>AZO_p3</name>
</geneLocation>
<dbReference type="KEGG" id="ali:AZOLI_p30299"/>
<keyword evidence="1" id="KW-0614">Plasmid</keyword>
<reference evidence="2" key="1">
    <citation type="journal article" date="2011" name="PLoS Genet.">
        <title>Azospirillum genomes reveal transition of bacteria from aquatic to terrestrial environments.</title>
        <authorList>
            <person name="Wisniewski-Dye F."/>
            <person name="Borziak K."/>
            <person name="Khalsa-Moyers G."/>
            <person name="Alexandre G."/>
            <person name="Sukharnikov L.O."/>
            <person name="Wuichet K."/>
            <person name="Hurst G.B."/>
            <person name="McDonald W.H."/>
            <person name="Robertson J.S."/>
            <person name="Barbe V."/>
            <person name="Calteau A."/>
            <person name="Rouy Z."/>
            <person name="Mangenot S."/>
            <person name="Prigent-Combaret C."/>
            <person name="Normand P."/>
            <person name="Boyer M."/>
            <person name="Siguier P."/>
            <person name="Dessaux Y."/>
            <person name="Elmerich C."/>
            <person name="Condemine G."/>
            <person name="Krishnen G."/>
            <person name="Kennedy I."/>
            <person name="Paterson A.H."/>
            <person name="Gonzalez V."/>
            <person name="Mavingui P."/>
            <person name="Zhulin I.B."/>
        </authorList>
    </citation>
    <scope>NUCLEOTIDE SEQUENCE [LARGE SCALE GENOMIC DNA]</scope>
    <source>
        <strain evidence="2">4B</strain>
    </source>
</reference>
<dbReference type="Proteomes" id="UP000005667">
    <property type="component" value="Plasmid AZO_p3"/>
</dbReference>
<dbReference type="HOGENOM" id="CLU_2969390_0_0_5"/>
<dbReference type="AlphaFoldDB" id="G7ZF93"/>
<gene>
    <name evidence="1" type="ordered locus">AZOLI_p30299</name>
</gene>
<evidence type="ECO:0000313" key="2">
    <source>
        <dbReference type="Proteomes" id="UP000005667"/>
    </source>
</evidence>
<protein>
    <submittedName>
        <fullName evidence="1">Uncharacterized protein</fullName>
    </submittedName>
</protein>
<sequence length="58" mass="6649">MRMRKTDGPFSEIRTERPAFQPLEKLHRSKAKAVGTGPDYAAIAKKSAHRTISLRHFR</sequence>
<dbReference type="EMBL" id="FQ311871">
    <property type="protein sequence ID" value="CBS90133.1"/>
    <property type="molecule type" value="Genomic_DNA"/>
</dbReference>
<organism evidence="1 2">
    <name type="scientific">Azospirillum lipoferum (strain 4B)</name>
    <dbReference type="NCBI Taxonomy" id="862719"/>
    <lineage>
        <taxon>Bacteria</taxon>
        <taxon>Pseudomonadati</taxon>
        <taxon>Pseudomonadota</taxon>
        <taxon>Alphaproteobacteria</taxon>
        <taxon>Rhodospirillales</taxon>
        <taxon>Azospirillaceae</taxon>
        <taxon>Azospirillum</taxon>
    </lineage>
</organism>
<name>G7ZF93_AZOL4</name>
<proteinExistence type="predicted"/>
<keyword evidence="2" id="KW-1185">Reference proteome</keyword>